<dbReference type="GO" id="GO:0005829">
    <property type="term" value="C:cytosol"/>
    <property type="evidence" value="ECO:0007669"/>
    <property type="project" value="TreeGrafter"/>
</dbReference>
<dbReference type="GO" id="GO:0003677">
    <property type="term" value="F:DNA binding"/>
    <property type="evidence" value="ECO:0007669"/>
    <property type="project" value="InterPro"/>
</dbReference>
<comment type="caution">
    <text evidence="23">The sequence shown here is derived from an EMBL/GenBank/DDBJ whole genome shotgun (WGS) entry which is preliminary data.</text>
</comment>
<comment type="cofactor">
    <cofactor evidence="19">
        <name>Mg(2+)</name>
        <dbReference type="ChEBI" id="CHEBI:18420"/>
    </cofactor>
    <cofactor evidence="19">
        <name>Mn(2+)</name>
        <dbReference type="ChEBI" id="CHEBI:29035"/>
    </cofactor>
    <text evidence="19">Binds 2 divalent metal cations. Magnesium or manganese.</text>
</comment>
<feature type="region of interest" description="Disordered" evidence="21">
    <location>
        <begin position="179"/>
        <end position="207"/>
    </location>
</feature>
<evidence type="ECO:0000259" key="22">
    <source>
        <dbReference type="SMART" id="SM00479"/>
    </source>
</evidence>
<proteinExistence type="predicted"/>
<dbReference type="GO" id="GO:0046872">
    <property type="term" value="F:metal ion binding"/>
    <property type="evidence" value="ECO:0007669"/>
    <property type="project" value="UniProtKB-KW"/>
</dbReference>
<evidence type="ECO:0000256" key="13">
    <source>
        <dbReference type="ARBA" id="ARBA00023211"/>
    </source>
</evidence>
<keyword evidence="10 20" id="KW-0269">Exonuclease</keyword>
<dbReference type="AlphaFoldDB" id="A0A840I184"/>
<evidence type="ECO:0000256" key="19">
    <source>
        <dbReference type="PIRSR" id="PIRSR606309-3"/>
    </source>
</evidence>
<evidence type="ECO:0000256" key="7">
    <source>
        <dbReference type="ARBA" id="ARBA00022722"/>
    </source>
</evidence>
<dbReference type="NCBIfam" id="TIGR00573">
    <property type="entry name" value="dnaq"/>
    <property type="match status" value="1"/>
</dbReference>
<evidence type="ECO:0000256" key="18">
    <source>
        <dbReference type="PIRSR" id="PIRSR606309-2"/>
    </source>
</evidence>
<evidence type="ECO:0000256" key="2">
    <source>
        <dbReference type="ARBA" id="ARBA00012417"/>
    </source>
</evidence>
<evidence type="ECO:0000256" key="14">
    <source>
        <dbReference type="ARBA" id="ARBA00025483"/>
    </source>
</evidence>
<evidence type="ECO:0000256" key="1">
    <source>
        <dbReference type="ARBA" id="ARBA00001936"/>
    </source>
</evidence>
<evidence type="ECO:0000256" key="4">
    <source>
        <dbReference type="ARBA" id="ARBA00022679"/>
    </source>
</evidence>
<keyword evidence="5 20" id="KW-0548">Nucleotidyltransferase</keyword>
<evidence type="ECO:0000256" key="5">
    <source>
        <dbReference type="ARBA" id="ARBA00022695"/>
    </source>
</evidence>
<feature type="binding site" evidence="18">
    <location>
        <position position="9"/>
    </location>
    <ligand>
        <name>substrate</name>
    </ligand>
</feature>
<sequence>MRHVIFDTETTGLSPKDGHRVIEIGAVEMAHGGLTGRTFHVYIDPERDVPAEATRVHNITEAMLRGKPKFAHPSVGRAFAEFVGDAVLVAHNAPFDMGFLNHEFELAGLPRLSGEVIDTVQMARRRFPGSPASLDALCARFGIDTAQRERDGHGALLDSRLLAEVWIELTGGRQGGLDLAAQSSRRSAGGARRSVETPQRPGPRPVLLTEEEKAAHAAFVAEMKAPVWAE</sequence>
<dbReference type="PANTHER" id="PTHR30231:SF41">
    <property type="entry name" value="DNA POLYMERASE III SUBUNIT EPSILON"/>
    <property type="match status" value="1"/>
</dbReference>
<dbReference type="GO" id="GO:0045004">
    <property type="term" value="P:DNA replication proofreading"/>
    <property type="evidence" value="ECO:0007669"/>
    <property type="project" value="TreeGrafter"/>
</dbReference>
<evidence type="ECO:0000256" key="6">
    <source>
        <dbReference type="ARBA" id="ARBA00022705"/>
    </source>
</evidence>
<dbReference type="InterPro" id="IPR006309">
    <property type="entry name" value="DnaQ_proteo"/>
</dbReference>
<keyword evidence="4 20" id="KW-0808">Transferase</keyword>
<dbReference type="RefSeq" id="WP_183815582.1">
    <property type="nucleotide sequence ID" value="NZ_JACHOB010000001.1"/>
</dbReference>
<feature type="binding site" evidence="18">
    <location>
        <position position="52"/>
    </location>
    <ligand>
        <name>substrate</name>
    </ligand>
</feature>
<feature type="binding site" evidence="18">
    <location>
        <position position="158"/>
    </location>
    <ligand>
        <name>substrate</name>
    </ligand>
</feature>
<gene>
    <name evidence="20" type="primary">dnaQ</name>
    <name evidence="23" type="ORF">GGQ59_000541</name>
</gene>
<dbReference type="Proteomes" id="UP000563524">
    <property type="component" value="Unassembled WGS sequence"/>
</dbReference>
<comment type="cofactor">
    <cofactor evidence="1 20">
        <name>Mn(2+)</name>
        <dbReference type="ChEBI" id="CHEBI:29035"/>
    </cofactor>
</comment>
<protein>
    <recommendedName>
        <fullName evidence="3 20">DNA polymerase III subunit epsilon</fullName>
        <ecNumber evidence="2 20">2.7.7.7</ecNumber>
    </recommendedName>
</protein>
<feature type="binding site" evidence="18">
    <location>
        <position position="57"/>
    </location>
    <ligand>
        <name>substrate</name>
    </ligand>
</feature>
<dbReference type="SUPFAM" id="SSF53098">
    <property type="entry name" value="Ribonuclease H-like"/>
    <property type="match status" value="1"/>
</dbReference>
<evidence type="ECO:0000256" key="17">
    <source>
        <dbReference type="PIRSR" id="PIRSR606309-1"/>
    </source>
</evidence>
<dbReference type="SMART" id="SM00479">
    <property type="entry name" value="EXOIII"/>
    <property type="match status" value="1"/>
</dbReference>
<keyword evidence="8 19" id="KW-0479">Metal-binding</keyword>
<keyword evidence="7 20" id="KW-0540">Nuclease</keyword>
<dbReference type="FunFam" id="3.30.420.10:FF:000012">
    <property type="entry name" value="DNA polymerase III subunit epsilon"/>
    <property type="match status" value="1"/>
</dbReference>
<evidence type="ECO:0000256" key="21">
    <source>
        <dbReference type="SAM" id="MobiDB-lite"/>
    </source>
</evidence>
<feature type="compositionally biased region" description="Low complexity" evidence="21">
    <location>
        <begin position="180"/>
        <end position="192"/>
    </location>
</feature>
<keyword evidence="12 20" id="KW-0239">DNA-directed DNA polymerase</keyword>
<dbReference type="NCBIfam" id="NF004316">
    <property type="entry name" value="PRK05711.1"/>
    <property type="match status" value="1"/>
</dbReference>
<evidence type="ECO:0000256" key="16">
    <source>
        <dbReference type="ARBA" id="ARBA00049244"/>
    </source>
</evidence>
<evidence type="ECO:0000256" key="3">
    <source>
        <dbReference type="ARBA" id="ARBA00020352"/>
    </source>
</evidence>
<dbReference type="GO" id="GO:0008408">
    <property type="term" value="F:3'-5' exonuclease activity"/>
    <property type="evidence" value="ECO:0007669"/>
    <property type="project" value="TreeGrafter"/>
</dbReference>
<evidence type="ECO:0000256" key="12">
    <source>
        <dbReference type="ARBA" id="ARBA00022932"/>
    </source>
</evidence>
<dbReference type="InterPro" id="IPR013520">
    <property type="entry name" value="Ribonucl_H"/>
</dbReference>
<keyword evidence="6 20" id="KW-0235">DNA replication</keyword>
<accession>A0A840I184</accession>
<feature type="active site" description="Proton acceptor" evidence="17">
    <location>
        <position position="153"/>
    </location>
</feature>
<evidence type="ECO:0000256" key="10">
    <source>
        <dbReference type="ARBA" id="ARBA00022839"/>
    </source>
</evidence>
<dbReference type="PANTHER" id="PTHR30231">
    <property type="entry name" value="DNA POLYMERASE III SUBUNIT EPSILON"/>
    <property type="match status" value="1"/>
</dbReference>
<dbReference type="InterPro" id="IPR012337">
    <property type="entry name" value="RNaseH-like_sf"/>
</dbReference>
<evidence type="ECO:0000313" key="23">
    <source>
        <dbReference type="EMBL" id="MBB4658041.1"/>
    </source>
</evidence>
<feature type="binding site" evidence="19">
    <location>
        <position position="9"/>
    </location>
    <ligand>
        <name>a divalent metal cation</name>
        <dbReference type="ChEBI" id="CHEBI:60240"/>
        <label>1</label>
        <note>catalytic</note>
    </ligand>
</feature>
<evidence type="ECO:0000256" key="9">
    <source>
        <dbReference type="ARBA" id="ARBA00022801"/>
    </source>
</evidence>
<comment type="function">
    <text evidence="14 20">DNA polymerase III is a complex, multichain enzyme responsible for most of the replicative synthesis in bacteria. The epsilon subunit contain the editing function and is a proofreading 3'-5' exonuclease.</text>
</comment>
<evidence type="ECO:0000256" key="8">
    <source>
        <dbReference type="ARBA" id="ARBA00022723"/>
    </source>
</evidence>
<evidence type="ECO:0000256" key="15">
    <source>
        <dbReference type="ARBA" id="ARBA00026073"/>
    </source>
</evidence>
<dbReference type="EC" id="2.7.7.7" evidence="2 20"/>
<dbReference type="NCBIfam" id="TIGR01406">
    <property type="entry name" value="dnaQ_proteo"/>
    <property type="match status" value="1"/>
</dbReference>
<dbReference type="InterPro" id="IPR006054">
    <property type="entry name" value="DnaQ"/>
</dbReference>
<keyword evidence="11 19" id="KW-0460">Magnesium</keyword>
<dbReference type="Pfam" id="PF00929">
    <property type="entry name" value="RNase_T"/>
    <property type="match status" value="1"/>
</dbReference>
<evidence type="ECO:0000256" key="11">
    <source>
        <dbReference type="ARBA" id="ARBA00022842"/>
    </source>
</evidence>
<keyword evidence="13 19" id="KW-0464">Manganese</keyword>
<feature type="binding site" evidence="19">
    <location>
        <position position="7"/>
    </location>
    <ligand>
        <name>a divalent metal cation</name>
        <dbReference type="ChEBI" id="CHEBI:60240"/>
        <label>1</label>
        <note>catalytic</note>
    </ligand>
</feature>
<keyword evidence="24" id="KW-1185">Reference proteome</keyword>
<feature type="domain" description="Exonuclease" evidence="22">
    <location>
        <begin position="2"/>
        <end position="175"/>
    </location>
</feature>
<dbReference type="InterPro" id="IPR036397">
    <property type="entry name" value="RNaseH_sf"/>
</dbReference>
<reference evidence="23 24" key="1">
    <citation type="submission" date="2020-08" db="EMBL/GenBank/DDBJ databases">
        <title>Genomic Encyclopedia of Type Strains, Phase IV (KMG-IV): sequencing the most valuable type-strain genomes for metagenomic binning, comparative biology and taxonomic classification.</title>
        <authorList>
            <person name="Goeker M."/>
        </authorList>
    </citation>
    <scope>NUCLEOTIDE SEQUENCE [LARGE SCALE GENOMIC DNA]</scope>
    <source>
        <strain evidence="23 24">DSM 102850</strain>
    </source>
</reference>
<feature type="binding site" evidence="18">
    <location>
        <position position="7"/>
    </location>
    <ligand>
        <name>substrate</name>
    </ligand>
</feature>
<name>A0A840I184_9PROT</name>
<organism evidence="23 24">
    <name type="scientific">Parvularcula dongshanensis</name>
    <dbReference type="NCBI Taxonomy" id="1173995"/>
    <lineage>
        <taxon>Bacteria</taxon>
        <taxon>Pseudomonadati</taxon>
        <taxon>Pseudomonadota</taxon>
        <taxon>Alphaproteobacteria</taxon>
        <taxon>Parvularculales</taxon>
        <taxon>Parvularculaceae</taxon>
        <taxon>Parvularcula</taxon>
    </lineage>
</organism>
<dbReference type="GO" id="GO:0003887">
    <property type="term" value="F:DNA-directed DNA polymerase activity"/>
    <property type="evidence" value="ECO:0007669"/>
    <property type="project" value="UniProtKB-KW"/>
</dbReference>
<evidence type="ECO:0000313" key="24">
    <source>
        <dbReference type="Proteomes" id="UP000563524"/>
    </source>
</evidence>
<dbReference type="EMBL" id="JACHOB010000001">
    <property type="protein sequence ID" value="MBB4658041.1"/>
    <property type="molecule type" value="Genomic_DNA"/>
</dbReference>
<dbReference type="CDD" id="cd06131">
    <property type="entry name" value="DNA_pol_III_epsilon_Ecoli_like"/>
    <property type="match status" value="1"/>
</dbReference>
<keyword evidence="9 20" id="KW-0378">Hydrolase</keyword>
<dbReference type="Gene3D" id="3.30.420.10">
    <property type="entry name" value="Ribonuclease H-like superfamily/Ribonuclease H"/>
    <property type="match status" value="1"/>
</dbReference>
<comment type="subunit">
    <text evidence="15 20">DNA polymerase III contains a core (composed of alpha, epsilon and theta chains) that associates with a tau subunit. This core dimerizes to form the POLIII' complex. PolIII' associates with the gamma complex (composed of gamma, delta, delta', psi and chi chains) and with the beta chain to form the complete DNA polymerase III complex.</text>
</comment>
<evidence type="ECO:0000256" key="20">
    <source>
        <dbReference type="RuleBase" id="RU364087"/>
    </source>
</evidence>
<feature type="binding site" evidence="19">
    <location>
        <position position="158"/>
    </location>
    <ligand>
        <name>a divalent metal cation</name>
        <dbReference type="ChEBI" id="CHEBI:60240"/>
        <label>1</label>
        <note>catalytic</note>
    </ligand>
</feature>
<comment type="catalytic activity">
    <reaction evidence="16 20">
        <text>DNA(n) + a 2'-deoxyribonucleoside 5'-triphosphate = DNA(n+1) + diphosphate</text>
        <dbReference type="Rhea" id="RHEA:22508"/>
        <dbReference type="Rhea" id="RHEA-COMP:17339"/>
        <dbReference type="Rhea" id="RHEA-COMP:17340"/>
        <dbReference type="ChEBI" id="CHEBI:33019"/>
        <dbReference type="ChEBI" id="CHEBI:61560"/>
        <dbReference type="ChEBI" id="CHEBI:173112"/>
        <dbReference type="EC" id="2.7.7.7"/>
    </reaction>
</comment>